<comment type="caution">
    <text evidence="1">The sequence shown here is derived from an EMBL/GenBank/DDBJ whole genome shotgun (WGS) entry which is preliminary data.</text>
</comment>
<dbReference type="Proteomes" id="UP001177021">
    <property type="component" value="Unassembled WGS sequence"/>
</dbReference>
<proteinExistence type="predicted"/>
<evidence type="ECO:0000313" key="1">
    <source>
        <dbReference type="EMBL" id="CAJ2654989.1"/>
    </source>
</evidence>
<accession>A0ACB0KG10</accession>
<gene>
    <name evidence="1" type="ORF">MILVUS5_LOCUS22017</name>
</gene>
<protein>
    <submittedName>
        <fullName evidence="1">Uncharacterized protein</fullName>
    </submittedName>
</protein>
<reference evidence="1" key="1">
    <citation type="submission" date="2023-10" db="EMBL/GenBank/DDBJ databases">
        <authorList>
            <person name="Rodriguez Cubillos JULIANA M."/>
            <person name="De Vega J."/>
        </authorList>
    </citation>
    <scope>NUCLEOTIDE SEQUENCE</scope>
</reference>
<keyword evidence="2" id="KW-1185">Reference proteome</keyword>
<evidence type="ECO:0000313" key="2">
    <source>
        <dbReference type="Proteomes" id="UP001177021"/>
    </source>
</evidence>
<name>A0ACB0KG10_TRIPR</name>
<organism evidence="1 2">
    <name type="scientific">Trifolium pratense</name>
    <name type="common">Red clover</name>
    <dbReference type="NCBI Taxonomy" id="57577"/>
    <lineage>
        <taxon>Eukaryota</taxon>
        <taxon>Viridiplantae</taxon>
        <taxon>Streptophyta</taxon>
        <taxon>Embryophyta</taxon>
        <taxon>Tracheophyta</taxon>
        <taxon>Spermatophyta</taxon>
        <taxon>Magnoliopsida</taxon>
        <taxon>eudicotyledons</taxon>
        <taxon>Gunneridae</taxon>
        <taxon>Pentapetalae</taxon>
        <taxon>rosids</taxon>
        <taxon>fabids</taxon>
        <taxon>Fabales</taxon>
        <taxon>Fabaceae</taxon>
        <taxon>Papilionoideae</taxon>
        <taxon>50 kb inversion clade</taxon>
        <taxon>NPAAA clade</taxon>
        <taxon>Hologalegina</taxon>
        <taxon>IRL clade</taxon>
        <taxon>Trifolieae</taxon>
        <taxon>Trifolium</taxon>
    </lineage>
</organism>
<dbReference type="EMBL" id="CASHSV030000206">
    <property type="protein sequence ID" value="CAJ2654989.1"/>
    <property type="molecule type" value="Genomic_DNA"/>
</dbReference>
<sequence length="342" mass="38808">MSTTTFPSLLSFKFKPSFSFPRHQQFPTTTTKFQASFNPQFTPNRIGFCPKPLRFTPVKRFAINDDESAVDGLSEAEKEARELSSLPGRFRKYLKEAPEPPLKWPWYWFVVLAFLIYAWRAVLFELSNWKNAALGIVRFIGYILKYALALVYRFIGNPITFTIRFIENLIYGVQTFYYWIITSAPIPELTTVITLALVILAVAETTVPNCISDQPYVLTVTGLIGYAAVRGIVSEQLFWTLLVGIYGFSKFIKKRDNVSSAMPVAAILAAVGEPWVRFVAIVSYTALAIYQYSKKLSERKEGEEIEPHGRKLPVPLFLAALAIGLRVAAKWAGHRHLTWMIV</sequence>